<dbReference type="PROSITE" id="PS50994">
    <property type="entry name" value="INTEGRASE"/>
    <property type="match status" value="1"/>
</dbReference>
<dbReference type="KEGG" id="soe:110779043"/>
<dbReference type="SUPFAM" id="SSF53098">
    <property type="entry name" value="Ribonuclease H-like"/>
    <property type="match status" value="1"/>
</dbReference>
<organism evidence="2 3">
    <name type="scientific">Spinacia oleracea</name>
    <name type="common">Spinach</name>
    <dbReference type="NCBI Taxonomy" id="3562"/>
    <lineage>
        <taxon>Eukaryota</taxon>
        <taxon>Viridiplantae</taxon>
        <taxon>Streptophyta</taxon>
        <taxon>Embryophyta</taxon>
        <taxon>Tracheophyta</taxon>
        <taxon>Spermatophyta</taxon>
        <taxon>Magnoliopsida</taxon>
        <taxon>eudicotyledons</taxon>
        <taxon>Gunneridae</taxon>
        <taxon>Pentapetalae</taxon>
        <taxon>Caryophyllales</taxon>
        <taxon>Chenopodiaceae</taxon>
        <taxon>Chenopodioideae</taxon>
        <taxon>Anserineae</taxon>
        <taxon>Spinacia</taxon>
    </lineage>
</organism>
<feature type="domain" description="Integrase catalytic" evidence="1">
    <location>
        <begin position="319"/>
        <end position="486"/>
    </location>
</feature>
<dbReference type="AlphaFoldDB" id="A0A9R0JM26"/>
<name>A0A9R0JM26_SPIOL</name>
<dbReference type="InterPro" id="IPR001584">
    <property type="entry name" value="Integrase_cat-core"/>
</dbReference>
<dbReference type="InterPro" id="IPR012337">
    <property type="entry name" value="RNaseH-like_sf"/>
</dbReference>
<dbReference type="Gene3D" id="3.30.420.10">
    <property type="entry name" value="Ribonuclease H-like superfamily/Ribonuclease H"/>
    <property type="match status" value="1"/>
</dbReference>
<dbReference type="InterPro" id="IPR039537">
    <property type="entry name" value="Retrotran_Ty1/copia-like"/>
</dbReference>
<evidence type="ECO:0000313" key="3">
    <source>
        <dbReference type="RefSeq" id="XP_021839265.2"/>
    </source>
</evidence>
<protein>
    <recommendedName>
        <fullName evidence="1">Integrase catalytic domain-containing protein</fullName>
    </recommendedName>
</protein>
<dbReference type="PANTHER" id="PTHR42648:SF31">
    <property type="entry name" value="RNA-DIRECTED DNA POLYMERASE"/>
    <property type="match status" value="1"/>
</dbReference>
<gene>
    <name evidence="3" type="primary">LOC110779043</name>
</gene>
<dbReference type="InterPro" id="IPR036397">
    <property type="entry name" value="RNaseH_sf"/>
</dbReference>
<evidence type="ECO:0000259" key="1">
    <source>
        <dbReference type="PROSITE" id="PS50994"/>
    </source>
</evidence>
<dbReference type="Proteomes" id="UP000813463">
    <property type="component" value="Chromosome 2"/>
</dbReference>
<dbReference type="GeneID" id="110779043"/>
<sequence>MEGKHPKPARGEDEIQKWVRYDYMIKSWLLVTMKSEIAGSLVTMQSTKSLWEEILESVSDNYCKLKGLWDQISELEGMPECLCGAIAKCTCNIAKKMLDLQATVRLIKLLMGINSGYDQQKTNFLSREPLMHVNRAYNLVLQKKDYNKMRLEKIEKDVKKCDYYGMKGHLRDEFLKIMRYPDWFKNIPKGKRNAGNYKQAANFVHRIDEVMRAMKDNQGGVGNNNINFAVGKLVEKGEFKLLFDKNGFILQGPSIEKSEVIGRNENDLYRLIKYGDYGNNFGKMSMDDGQEREEKRNECNNGLTEYYCDTCSVAKHHKLPFFPSKTIAENVFDLIHVGLWGPYRTKTLTGASYFLTIVDDHNRVTWTHFLSNKEQVKGTLLAFFSLIENHFGTKKVKTLRSHNGTEIFQQEYGKIFADRGICHQRSVAGLPQQNARVERKYIFLLETTRALKIHAGMSSYLWGECIFFLLNGKLVLTKHPKPNTIG</sequence>
<keyword evidence="2" id="KW-1185">Reference proteome</keyword>
<proteinExistence type="predicted"/>
<evidence type="ECO:0000313" key="2">
    <source>
        <dbReference type="Proteomes" id="UP000813463"/>
    </source>
</evidence>
<reference evidence="3" key="2">
    <citation type="submission" date="2025-08" db="UniProtKB">
        <authorList>
            <consortium name="RefSeq"/>
        </authorList>
    </citation>
    <scope>IDENTIFICATION</scope>
    <source>
        <tissue evidence="3">Leaf</tissue>
    </source>
</reference>
<reference evidence="2" key="1">
    <citation type="journal article" date="2021" name="Nat. Commun.">
        <title>Genomic analyses provide insights into spinach domestication and the genetic basis of agronomic traits.</title>
        <authorList>
            <person name="Cai X."/>
            <person name="Sun X."/>
            <person name="Xu C."/>
            <person name="Sun H."/>
            <person name="Wang X."/>
            <person name="Ge C."/>
            <person name="Zhang Z."/>
            <person name="Wang Q."/>
            <person name="Fei Z."/>
            <person name="Jiao C."/>
            <person name="Wang Q."/>
        </authorList>
    </citation>
    <scope>NUCLEOTIDE SEQUENCE [LARGE SCALE GENOMIC DNA]</scope>
    <source>
        <strain evidence="2">cv. Varoflay</strain>
    </source>
</reference>
<accession>A0A9R0JM26</accession>
<dbReference type="PANTHER" id="PTHR42648">
    <property type="entry name" value="TRANSPOSASE, PUTATIVE-RELATED"/>
    <property type="match status" value="1"/>
</dbReference>
<dbReference type="RefSeq" id="XP_021839265.2">
    <property type="nucleotide sequence ID" value="XM_021983573.2"/>
</dbReference>